<protein>
    <submittedName>
        <fullName evidence="1">Uncharacterized protein</fullName>
    </submittedName>
</protein>
<reference evidence="1" key="2">
    <citation type="submission" date="2021-09" db="EMBL/GenBank/DDBJ databases">
        <authorList>
            <person name="Gilroy R."/>
        </authorList>
    </citation>
    <scope>NUCLEOTIDE SEQUENCE</scope>
    <source>
        <strain evidence="1">ChiGjej2B2-19336</strain>
    </source>
</reference>
<dbReference type="AlphaFoldDB" id="A0A921AUF4"/>
<reference evidence="1" key="1">
    <citation type="journal article" date="2021" name="PeerJ">
        <title>Extensive microbial diversity within the chicken gut microbiome revealed by metagenomics and culture.</title>
        <authorList>
            <person name="Gilroy R."/>
            <person name="Ravi A."/>
            <person name="Getino M."/>
            <person name="Pursley I."/>
            <person name="Horton D.L."/>
            <person name="Alikhan N.F."/>
            <person name="Baker D."/>
            <person name="Gharbi K."/>
            <person name="Hall N."/>
            <person name="Watson M."/>
            <person name="Adriaenssens E.M."/>
            <person name="Foster-Nyarko E."/>
            <person name="Jarju S."/>
            <person name="Secka A."/>
            <person name="Antonio M."/>
            <person name="Oren A."/>
            <person name="Chaudhuri R.R."/>
            <person name="La Ragione R."/>
            <person name="Hildebrand F."/>
            <person name="Pallen M.J."/>
        </authorList>
    </citation>
    <scope>NUCLEOTIDE SEQUENCE</scope>
    <source>
        <strain evidence="1">ChiGjej2B2-19336</strain>
    </source>
</reference>
<evidence type="ECO:0000313" key="1">
    <source>
        <dbReference type="EMBL" id="HJD96338.1"/>
    </source>
</evidence>
<comment type="caution">
    <text evidence="1">The sequence shown here is derived from an EMBL/GenBank/DDBJ whole genome shotgun (WGS) entry which is preliminary data.</text>
</comment>
<dbReference type="Proteomes" id="UP000698963">
    <property type="component" value="Unassembled WGS sequence"/>
</dbReference>
<dbReference type="EMBL" id="DYZA01000029">
    <property type="protein sequence ID" value="HJD96338.1"/>
    <property type="molecule type" value="Genomic_DNA"/>
</dbReference>
<accession>A0A921AUF4</accession>
<proteinExistence type="predicted"/>
<evidence type="ECO:0000313" key="2">
    <source>
        <dbReference type="Proteomes" id="UP000698963"/>
    </source>
</evidence>
<organism evidence="1 2">
    <name type="scientific">Mailhella massiliensis</name>
    <dbReference type="NCBI Taxonomy" id="1903261"/>
    <lineage>
        <taxon>Bacteria</taxon>
        <taxon>Pseudomonadati</taxon>
        <taxon>Thermodesulfobacteriota</taxon>
        <taxon>Desulfovibrionia</taxon>
        <taxon>Desulfovibrionales</taxon>
        <taxon>Desulfovibrionaceae</taxon>
        <taxon>Mailhella</taxon>
    </lineage>
</organism>
<sequence length="193" mass="22147">MQPFYQGKIDNFCAMYAVLNALQVLFNLGPLQARRIFNRTLSAQAADPEEFSRILEHRTDYTALVDFMLDDVRRHEFPALQVRAPFDANAGSEEVWETLRSCARPPMPLVSVFRFLRIAPPSEKPYVDHWTVGHYMDMEGLHFLDCSLEAGALYCLPYAKLTDAWRPLSREYVVIPPESVRILSHARSFGLPL</sequence>
<gene>
    <name evidence="1" type="ORF">K8W16_01655</name>
</gene>
<name>A0A921AUF4_9BACT</name>
<dbReference type="RefSeq" id="WP_304120581.1">
    <property type="nucleotide sequence ID" value="NZ_DYZA01000029.1"/>
</dbReference>